<dbReference type="Gene3D" id="3.40.50.1110">
    <property type="entry name" value="SGNH hydrolase"/>
    <property type="match status" value="1"/>
</dbReference>
<feature type="domain" description="SGNH hydrolase-type esterase" evidence="2">
    <location>
        <begin position="40"/>
        <end position="141"/>
    </location>
</feature>
<protein>
    <submittedName>
        <fullName evidence="3">Acyl-CoA thioesterase-1</fullName>
    </submittedName>
</protein>
<gene>
    <name evidence="3" type="ORF">SAMN05443245_6886</name>
</gene>
<evidence type="ECO:0000313" key="3">
    <source>
        <dbReference type="EMBL" id="SDR51294.1"/>
    </source>
</evidence>
<dbReference type="Pfam" id="PF13472">
    <property type="entry name" value="Lipase_GDSL_2"/>
    <property type="match status" value="1"/>
</dbReference>
<reference evidence="4" key="1">
    <citation type="submission" date="2016-10" db="EMBL/GenBank/DDBJ databases">
        <authorList>
            <person name="Varghese N."/>
        </authorList>
    </citation>
    <scope>NUCLEOTIDE SEQUENCE [LARGE SCALE GENOMIC DNA]</scope>
    <source>
        <strain evidence="4">GAS106B</strain>
    </source>
</reference>
<name>A0A1H1JMR6_9BURK</name>
<dbReference type="InterPro" id="IPR036514">
    <property type="entry name" value="SGNH_hydro_sf"/>
</dbReference>
<dbReference type="AlphaFoldDB" id="A0A1H1JMR6"/>
<dbReference type="OrthoDB" id="9786188at2"/>
<evidence type="ECO:0000256" key="1">
    <source>
        <dbReference type="SAM" id="SignalP"/>
    </source>
</evidence>
<evidence type="ECO:0000259" key="2">
    <source>
        <dbReference type="Pfam" id="PF13472"/>
    </source>
</evidence>
<dbReference type="PANTHER" id="PTHR30383">
    <property type="entry name" value="THIOESTERASE 1/PROTEASE 1/LYSOPHOSPHOLIPASE L1"/>
    <property type="match status" value="1"/>
</dbReference>
<proteinExistence type="predicted"/>
<accession>A0A1H1JMR6</accession>
<dbReference type="InterPro" id="IPR013830">
    <property type="entry name" value="SGNH_hydro"/>
</dbReference>
<dbReference type="RefSeq" id="WP_074772244.1">
    <property type="nucleotide sequence ID" value="NZ_FNKP01000003.1"/>
</dbReference>
<dbReference type="InterPro" id="IPR051532">
    <property type="entry name" value="Ester_Hydrolysis_Enzymes"/>
</dbReference>
<sequence length="211" mass="22689">MKANRPLISFASICSAFLLVAVTPSVATAQSSPTPLKIVAFGASQTAGKGVAPDDAYPARLAVLLQNDGFDVTVENQGVSGDRLADEARRLETALPPTTRIVLYQPGTNDCGKRSHISQSDFREGIDAALSWMQAHHLLVLAMDGGCHFGVLEEESAKYGAMYYGKISAGLEDMKQADGQHLTPEGYQKLAEQVRPFVEKLIQEALKSNPQ</sequence>
<feature type="chain" id="PRO_5010303530" evidence="1">
    <location>
        <begin position="30"/>
        <end position="211"/>
    </location>
</feature>
<feature type="signal peptide" evidence="1">
    <location>
        <begin position="1"/>
        <end position="29"/>
    </location>
</feature>
<dbReference type="GO" id="GO:0004622">
    <property type="term" value="F:phosphatidylcholine lysophospholipase activity"/>
    <property type="evidence" value="ECO:0007669"/>
    <property type="project" value="TreeGrafter"/>
</dbReference>
<organism evidence="3 4">
    <name type="scientific">Paraburkholderia fungorum</name>
    <dbReference type="NCBI Taxonomy" id="134537"/>
    <lineage>
        <taxon>Bacteria</taxon>
        <taxon>Pseudomonadati</taxon>
        <taxon>Pseudomonadota</taxon>
        <taxon>Betaproteobacteria</taxon>
        <taxon>Burkholderiales</taxon>
        <taxon>Burkholderiaceae</taxon>
        <taxon>Paraburkholderia</taxon>
    </lineage>
</organism>
<keyword evidence="1" id="KW-0732">Signal</keyword>
<dbReference type="EMBL" id="FNKP01000003">
    <property type="protein sequence ID" value="SDR51294.1"/>
    <property type="molecule type" value="Genomic_DNA"/>
</dbReference>
<dbReference type="Proteomes" id="UP000183487">
    <property type="component" value="Unassembled WGS sequence"/>
</dbReference>
<keyword evidence="4" id="KW-1185">Reference proteome</keyword>
<evidence type="ECO:0000313" key="4">
    <source>
        <dbReference type="Proteomes" id="UP000183487"/>
    </source>
</evidence>
<dbReference type="PANTHER" id="PTHR30383:SF5">
    <property type="entry name" value="SGNH HYDROLASE-TYPE ESTERASE DOMAIN-CONTAINING PROTEIN"/>
    <property type="match status" value="1"/>
</dbReference>
<dbReference type="SUPFAM" id="SSF52266">
    <property type="entry name" value="SGNH hydrolase"/>
    <property type="match status" value="1"/>
</dbReference>